<feature type="region of interest" description="Disordered" evidence="1">
    <location>
        <begin position="311"/>
        <end position="400"/>
    </location>
</feature>
<dbReference type="InterPro" id="IPR011004">
    <property type="entry name" value="Trimer_LpxA-like_sf"/>
</dbReference>
<name>A0A0E3LIA0_9EURY</name>
<evidence type="ECO:0000313" key="2">
    <source>
        <dbReference type="EMBL" id="AKB45656.1"/>
    </source>
</evidence>
<dbReference type="EMBL" id="CP009520">
    <property type="protein sequence ID" value="AKB45656.1"/>
    <property type="molecule type" value="Genomic_DNA"/>
</dbReference>
<dbReference type="Gene3D" id="2.160.10.10">
    <property type="entry name" value="Hexapeptide repeat proteins"/>
    <property type="match status" value="2"/>
</dbReference>
<proteinExistence type="predicted"/>
<accession>A0A0E3LIA0</accession>
<feature type="compositionally biased region" description="Basic residues" evidence="1">
    <location>
        <begin position="385"/>
        <end position="400"/>
    </location>
</feature>
<dbReference type="Proteomes" id="UP000033096">
    <property type="component" value="Chromosome"/>
</dbReference>
<feature type="compositionally biased region" description="Basic and acidic residues" evidence="1">
    <location>
        <begin position="311"/>
        <end position="347"/>
    </location>
</feature>
<dbReference type="STRING" id="1434123.MSVAZ_3387"/>
<dbReference type="GeneID" id="24811928"/>
<gene>
    <name evidence="2" type="ORF">MSVAZ_3387</name>
</gene>
<dbReference type="RefSeq" id="WP_084626192.1">
    <property type="nucleotide sequence ID" value="NZ_CP009520.1"/>
</dbReference>
<evidence type="ECO:0000313" key="3">
    <source>
        <dbReference type="Proteomes" id="UP000033096"/>
    </source>
</evidence>
<protein>
    <recommendedName>
        <fullName evidence="4">Acyltransferase</fullName>
    </recommendedName>
</protein>
<dbReference type="SUPFAM" id="SSF51161">
    <property type="entry name" value="Trimeric LpxA-like enzymes"/>
    <property type="match status" value="1"/>
</dbReference>
<dbReference type="HOGENOM" id="CLU_040510_1_0_2"/>
<dbReference type="KEGG" id="mvc:MSVAZ_3387"/>
<reference evidence="2 3" key="1">
    <citation type="submission" date="2014-07" db="EMBL/GenBank/DDBJ databases">
        <title>Methanogenic archaea and the global carbon cycle.</title>
        <authorList>
            <person name="Henriksen J.R."/>
            <person name="Luke J."/>
            <person name="Reinhart S."/>
            <person name="Benedict M.N."/>
            <person name="Youngblut N.D."/>
            <person name="Metcalf M.E."/>
            <person name="Whitaker R.J."/>
            <person name="Metcalf W.W."/>
        </authorList>
    </citation>
    <scope>NUCLEOTIDE SEQUENCE [LARGE SCALE GENOMIC DNA]</scope>
    <source>
        <strain evidence="2 3">Z-761</strain>
    </source>
</reference>
<keyword evidence="3" id="KW-1185">Reference proteome</keyword>
<organism evidence="2 3">
    <name type="scientific">Methanosarcina vacuolata Z-761</name>
    <dbReference type="NCBI Taxonomy" id="1434123"/>
    <lineage>
        <taxon>Archaea</taxon>
        <taxon>Methanobacteriati</taxon>
        <taxon>Methanobacteriota</taxon>
        <taxon>Stenosarchaea group</taxon>
        <taxon>Methanomicrobia</taxon>
        <taxon>Methanosarcinales</taxon>
        <taxon>Methanosarcinaceae</taxon>
        <taxon>Methanosarcina</taxon>
    </lineage>
</organism>
<dbReference type="AlphaFoldDB" id="A0A0E3LIA0"/>
<evidence type="ECO:0000256" key="1">
    <source>
        <dbReference type="SAM" id="MobiDB-lite"/>
    </source>
</evidence>
<sequence>MSTISESEEILKYFLVPDNTRIEANKITVEGDVIVGNHSNIEYNIIGDTVIMGEGVVVSGDIAASNDIRIDMWSKLGNRVEVGGNAYLGEFVTIDGKLLVQGDLDVGKEVKIRGGFEAKGWILVRNPIPVIIFLFLYIKEMMRLGKGEEIEKAVEELFEDSEDIQSFERKEPAEKVLIVPADSKLSHETIEIDGEAIIGKNCLITGNIRAQAVSTGENLTFKGSIYSEGKIFIGENCTVYGNLSSKGDVQIGRNSRVFGGVKANSVLLLENARVDGTIKAPSGVSFLRDAAEMPVLAEVNALGKLIMGKTHELPENETQDKPEKEPQDEPEKEPQDKIKKGSRDEPVKPLNVMEIGSPAKLSANVFVPGRKRKTARTRALERTRHFTGARTHRKEQKSEE</sequence>
<evidence type="ECO:0008006" key="4">
    <source>
        <dbReference type="Google" id="ProtNLM"/>
    </source>
</evidence>
<dbReference type="PATRIC" id="fig|1434123.4.peg.4155"/>